<gene>
    <name evidence="1" type="ORF">Lspi_1168</name>
</gene>
<organism evidence="1 2">
    <name type="scientific">Legionella spiritensis</name>
    <dbReference type="NCBI Taxonomy" id="452"/>
    <lineage>
        <taxon>Bacteria</taxon>
        <taxon>Pseudomonadati</taxon>
        <taxon>Pseudomonadota</taxon>
        <taxon>Gammaproteobacteria</taxon>
        <taxon>Legionellales</taxon>
        <taxon>Legionellaceae</taxon>
        <taxon>Legionella</taxon>
    </lineage>
</organism>
<keyword evidence="2" id="KW-1185">Reference proteome</keyword>
<protein>
    <submittedName>
        <fullName evidence="1">Uncharacterized protein</fullName>
    </submittedName>
</protein>
<dbReference type="OrthoDB" id="5648180at2"/>
<evidence type="ECO:0000313" key="2">
    <source>
        <dbReference type="Proteomes" id="UP000054877"/>
    </source>
</evidence>
<sequence length="479" mass="54830">MLTRLGIWTQLKHDKIEKKFHKSKRHYSKNASHTTVEHRLKSQDYKLDKSSVSIESMVLQSDIEPSKYNVPDRHLNGDTTHYVSSEYTLIVCNKKKNNLLMTTSELNSFIRNSVISNGTKIYFNRSKEVVNAQKNKPHILDIPREFSSELKQVSILLSRLAMNQPRAANTLILKYLHQSIGITFQRFNDDAIEWLLGGTNGMEVGGFDSAQDFRNFFNKKADRISPDDLATAIESVLTAMGYRMINAPWAMAPQDPQNDPNATKDQKEIHQFIQHIKTLCFIPKPINDVYKNRRDDLNPQSNEEIIIPKSRIDHANHDCGRAKVHKVTPRNSLFRMFCNQQKPTWAKQCEDKGIPIINHVSGSAPLTLSALDALLRFQMGDDFEGIINEEARLLLYGPLLLATYERGNYHSLSETVCGMLHYLAETKTRDSSTEQCPVEAYIRGINVLASSCDKSIREPLLEIVDKLQQQLEQHRQQPR</sequence>
<dbReference type="RefSeq" id="WP_058483105.1">
    <property type="nucleotide sequence ID" value="NZ_CAAAII010000005.1"/>
</dbReference>
<evidence type="ECO:0000313" key="1">
    <source>
        <dbReference type="EMBL" id="KTD64361.1"/>
    </source>
</evidence>
<dbReference type="AlphaFoldDB" id="A0A0W0Z5D1"/>
<dbReference type="EMBL" id="LNYX01000013">
    <property type="protein sequence ID" value="KTD64361.1"/>
    <property type="molecule type" value="Genomic_DNA"/>
</dbReference>
<dbReference type="PATRIC" id="fig|452.5.peg.1295"/>
<name>A0A0W0Z5D1_LEGSP</name>
<comment type="caution">
    <text evidence="1">The sequence shown here is derived from an EMBL/GenBank/DDBJ whole genome shotgun (WGS) entry which is preliminary data.</text>
</comment>
<accession>A0A0W0Z5D1</accession>
<reference evidence="1 2" key="1">
    <citation type="submission" date="2015-11" db="EMBL/GenBank/DDBJ databases">
        <title>Genomic analysis of 38 Legionella species identifies large and diverse effector repertoires.</title>
        <authorList>
            <person name="Burstein D."/>
            <person name="Amaro F."/>
            <person name="Zusman T."/>
            <person name="Lifshitz Z."/>
            <person name="Cohen O."/>
            <person name="Gilbert J.A."/>
            <person name="Pupko T."/>
            <person name="Shuman H.A."/>
            <person name="Segal G."/>
        </authorList>
    </citation>
    <scope>NUCLEOTIDE SEQUENCE [LARGE SCALE GENOMIC DNA]</scope>
    <source>
        <strain evidence="1 2">Mt.St.Helens-9</strain>
    </source>
</reference>
<dbReference type="Proteomes" id="UP000054877">
    <property type="component" value="Unassembled WGS sequence"/>
</dbReference>
<proteinExistence type="predicted"/>